<keyword evidence="1" id="KW-0378">Hydrolase</keyword>
<organism evidence="4 5">
    <name type="scientific">Vitis vinifera</name>
    <name type="common">Grape</name>
    <dbReference type="NCBI Taxonomy" id="29760"/>
    <lineage>
        <taxon>Eukaryota</taxon>
        <taxon>Viridiplantae</taxon>
        <taxon>Streptophyta</taxon>
        <taxon>Embryophyta</taxon>
        <taxon>Tracheophyta</taxon>
        <taxon>Spermatophyta</taxon>
        <taxon>Magnoliopsida</taxon>
        <taxon>eudicotyledons</taxon>
        <taxon>Gunneridae</taxon>
        <taxon>Pentapetalae</taxon>
        <taxon>rosids</taxon>
        <taxon>Vitales</taxon>
        <taxon>Vitaceae</taxon>
        <taxon>Viteae</taxon>
        <taxon>Vitis</taxon>
    </lineage>
</organism>
<feature type="compositionally biased region" description="Polar residues" evidence="2">
    <location>
        <begin position="843"/>
        <end position="858"/>
    </location>
</feature>
<dbReference type="GO" id="GO:0004190">
    <property type="term" value="F:aspartic-type endopeptidase activity"/>
    <property type="evidence" value="ECO:0007669"/>
    <property type="project" value="UniProtKB-KW"/>
</dbReference>
<comment type="caution">
    <text evidence="4">The sequence shown here is derived from an EMBL/GenBank/DDBJ whole genome shotgun (WGS) entry which is preliminary data.</text>
</comment>
<keyword evidence="1" id="KW-0645">Protease</keyword>
<dbReference type="InterPro" id="IPR001584">
    <property type="entry name" value="Integrase_cat-core"/>
</dbReference>
<evidence type="ECO:0000313" key="4">
    <source>
        <dbReference type="EMBL" id="RVW78945.1"/>
    </source>
</evidence>
<dbReference type="CDD" id="cd09272">
    <property type="entry name" value="RNase_HI_RT_Ty1"/>
    <property type="match status" value="1"/>
</dbReference>
<dbReference type="InterPro" id="IPR054722">
    <property type="entry name" value="PolX-like_BBD"/>
</dbReference>
<dbReference type="Proteomes" id="UP000288805">
    <property type="component" value="Unassembled WGS sequence"/>
</dbReference>
<proteinExistence type="predicted"/>
<dbReference type="InterPro" id="IPR036397">
    <property type="entry name" value="RNaseH_sf"/>
</dbReference>
<dbReference type="SUPFAM" id="SSF57756">
    <property type="entry name" value="Retrovirus zinc finger-like domains"/>
    <property type="match status" value="1"/>
</dbReference>
<protein>
    <submittedName>
        <fullName evidence="4">Retrovirus-related Pol polyprotein from transposon TNT 1-94</fullName>
    </submittedName>
</protein>
<dbReference type="Pfam" id="PF13976">
    <property type="entry name" value="gag_pre-integrs"/>
    <property type="match status" value="1"/>
</dbReference>
<dbReference type="InterPro" id="IPR025724">
    <property type="entry name" value="GAG-pre-integrase_dom"/>
</dbReference>
<feature type="region of interest" description="Disordered" evidence="2">
    <location>
        <begin position="837"/>
        <end position="907"/>
    </location>
</feature>
<dbReference type="GO" id="GO:0015074">
    <property type="term" value="P:DNA integration"/>
    <property type="evidence" value="ECO:0007669"/>
    <property type="project" value="InterPro"/>
</dbReference>
<feature type="compositionally biased region" description="Low complexity" evidence="2">
    <location>
        <begin position="869"/>
        <end position="905"/>
    </location>
</feature>
<feature type="compositionally biased region" description="Basic and acidic residues" evidence="2">
    <location>
        <begin position="1"/>
        <end position="14"/>
    </location>
</feature>
<dbReference type="Gene3D" id="3.30.420.10">
    <property type="entry name" value="Ribonuclease H-like superfamily/Ribonuclease H"/>
    <property type="match status" value="1"/>
</dbReference>
<dbReference type="InterPro" id="IPR057670">
    <property type="entry name" value="SH3_retrovirus"/>
</dbReference>
<name>A0A438H371_VITVI</name>
<dbReference type="PANTHER" id="PTHR11439:SF498">
    <property type="entry name" value="DNAK FAMILY PROTEIN"/>
    <property type="match status" value="1"/>
</dbReference>
<dbReference type="Pfam" id="PF25597">
    <property type="entry name" value="SH3_retrovirus"/>
    <property type="match status" value="1"/>
</dbReference>
<evidence type="ECO:0000259" key="3">
    <source>
        <dbReference type="PROSITE" id="PS50994"/>
    </source>
</evidence>
<dbReference type="GO" id="GO:0008270">
    <property type="term" value="F:zinc ion binding"/>
    <property type="evidence" value="ECO:0007669"/>
    <property type="project" value="InterPro"/>
</dbReference>
<reference evidence="4 5" key="1">
    <citation type="journal article" date="2018" name="PLoS Genet.">
        <title>Population sequencing reveals clonal diversity and ancestral inbreeding in the grapevine cultivar Chardonnay.</title>
        <authorList>
            <person name="Roach M.J."/>
            <person name="Johnson D.L."/>
            <person name="Bohlmann J."/>
            <person name="van Vuuren H.J."/>
            <person name="Jones S.J."/>
            <person name="Pretorius I.S."/>
            <person name="Schmidt S.A."/>
            <person name="Borneman A.R."/>
        </authorList>
    </citation>
    <scope>NUCLEOTIDE SEQUENCE [LARGE SCALE GENOMIC DNA]</scope>
    <source>
        <strain evidence="5">cv. Chardonnay</strain>
        <tissue evidence="4">Leaf</tissue>
    </source>
</reference>
<dbReference type="PANTHER" id="PTHR11439">
    <property type="entry name" value="GAG-POL-RELATED RETROTRANSPOSON"/>
    <property type="match status" value="1"/>
</dbReference>
<sequence>MAGDDAQKLVEHGKHSNPSRTTEPWENSNHPLFLHHSDQPGAVLVSQPLMEDNYTTWVQSMDMALTIKNKKGFVDGTLNRPTHNPNEQQQWDRCNILVKTWLLGAISKEISNSVIHCKDARTMWLELQERFSHTNIVQLFNIENAIHECAQGTGTVTSFFTKLKGLWDEKDALCGFPPCTCATAAEVKTYMETQKTMKFLMGLGDNYATVRSNIIGMDPLPTVNKAYAMALRHGKQAEASNGKVAVPNEASAFSVRKLDQDPNTTEREVKCEKCNMTNHSTKNCRAHLKCTYCGGKGHTYDYCRRRKNTMGGGQGRSKVNHAATLNEGKEDVTNFPLSQSECQQMMGLLSKIKTAATSHSDGHQMLEMLHATKQASANLVGNVPNYEELSGRVFALSRDIKDTMWILDSGASDHIVCDSSFLTSFQPVHNRIVKLPDGTSVHVSHIGTVSFSTQFVLHNVLCVPLFYLNLISISKLAFDSFYVTIFLRQVCFIQDLQSGKMIGMGTESEGLYCLNLPRKGTCNVVNTKTQDLWHQRLGHPSNKVSVLFPFLQNKTLDASTCSICPLAKHTRTPFPLSVSSSDSCFDLIHVDIWGGYHVPSLSGAQYFLTIVDDHSRSTWVYLMHHKSKARSLLVHFVNLVANQFGSQVKIVRSDNGPEFKHTQFYSSRGILHQTSCINTPQQNGVVERKHRHLLNVARALLFQSHLPKPFWGDAILTAAYLINRTPTPLLQGKTPFEKLFHKSPNYSHLRVFGCRCFVSTHPLRPSKFDPRSIESVFIGYPHGQKGYKVYSLKDKKVLISRDVTFFETEFPYQNSLSTTSPSLDTFFPSLPQTPDIDDDHISFNHSGSNLQPSATSSVDIHPQPTLDNSHSSSHVDPPSSPPSLNTSPPVISQPSPSQPQRSSRPTKTLTTLQDFHIEAALPSRPVPPSSTSEVAHSGTIHSLSQVLSYDRLSPMHKAFTVKITLAKEPRSFSQAVLDSRWREAMNTEIQALQANKTWSLVPLPSHKKPIGCKWVYKIKYNPDGTIERYKARLVAKGFSQVEGIDYRETFAPVAKLTTVRVLLSLASIQGWHLHQLDVNNAFVNGDLYEDVYMQLPPGFGRKREHRVCKLHKSLYGLKQASRQWFLKLSSALKAAGFKQSWSDYSLFVRNTQGRFTTLLVYVDDVILAGNSLQDIIETKQFLASHFKLKDMGQLRYFLGIEVARSKQGIVLCQRKYALEVLEDAGFLGAKPSRFPVEQSLTLTRGDGAELKDASQYQRLVGRLIYLTITRPDLVYAVHILSQFMDTPRQPHLDAAYKVLRYVKQTPGQGIFLPSTRQLELTAYCDADWARCKDTRRSTTGYCIFFGNAPISWKTKKQGTVSRSSAEAEYRSMATTYCEITWLRSLLADLNVNHAHAVKLFCDNQAAIHIASNPVFHERTKHIEMDCHVVREKVQRGLVKTMHIRTQEQPADLFTKPLSSKQFSTLLSKLGVINIHTNLRGSIEE</sequence>
<dbReference type="Pfam" id="PF14244">
    <property type="entry name" value="Retrotran_gag_3"/>
    <property type="match status" value="1"/>
</dbReference>
<dbReference type="Pfam" id="PF07727">
    <property type="entry name" value="RVT_2"/>
    <property type="match status" value="1"/>
</dbReference>
<dbReference type="GO" id="GO:0003676">
    <property type="term" value="F:nucleic acid binding"/>
    <property type="evidence" value="ECO:0007669"/>
    <property type="project" value="InterPro"/>
</dbReference>
<dbReference type="InterPro" id="IPR036875">
    <property type="entry name" value="Znf_CCHC_sf"/>
</dbReference>
<feature type="region of interest" description="Disordered" evidence="2">
    <location>
        <begin position="1"/>
        <end position="33"/>
    </location>
</feature>
<dbReference type="SUPFAM" id="SSF53098">
    <property type="entry name" value="Ribonuclease H-like"/>
    <property type="match status" value="1"/>
</dbReference>
<dbReference type="InterPro" id="IPR029472">
    <property type="entry name" value="Copia-like_N"/>
</dbReference>
<evidence type="ECO:0000256" key="2">
    <source>
        <dbReference type="SAM" id="MobiDB-lite"/>
    </source>
</evidence>
<dbReference type="SUPFAM" id="SSF56672">
    <property type="entry name" value="DNA/RNA polymerases"/>
    <property type="match status" value="1"/>
</dbReference>
<dbReference type="InterPro" id="IPR013103">
    <property type="entry name" value="RVT_2"/>
</dbReference>
<evidence type="ECO:0000313" key="5">
    <source>
        <dbReference type="Proteomes" id="UP000288805"/>
    </source>
</evidence>
<dbReference type="Gene3D" id="4.10.60.10">
    <property type="entry name" value="Zinc finger, CCHC-type"/>
    <property type="match status" value="1"/>
</dbReference>
<dbReference type="Pfam" id="PF22936">
    <property type="entry name" value="Pol_BBD"/>
    <property type="match status" value="1"/>
</dbReference>
<dbReference type="Pfam" id="PF00665">
    <property type="entry name" value="rve"/>
    <property type="match status" value="1"/>
</dbReference>
<keyword evidence="1" id="KW-0064">Aspartyl protease</keyword>
<dbReference type="InterPro" id="IPR012337">
    <property type="entry name" value="RNaseH-like_sf"/>
</dbReference>
<feature type="domain" description="Integrase catalytic" evidence="3">
    <location>
        <begin position="571"/>
        <end position="743"/>
    </location>
</feature>
<dbReference type="PROSITE" id="PS50994">
    <property type="entry name" value="INTEGRASE"/>
    <property type="match status" value="1"/>
</dbReference>
<gene>
    <name evidence="4" type="primary">POLX_2339</name>
    <name evidence="4" type="ORF">CK203_052329</name>
</gene>
<feature type="compositionally biased region" description="Polar residues" evidence="2">
    <location>
        <begin position="16"/>
        <end position="30"/>
    </location>
</feature>
<dbReference type="EMBL" id="QGNW01000288">
    <property type="protein sequence ID" value="RVW78945.1"/>
    <property type="molecule type" value="Genomic_DNA"/>
</dbReference>
<accession>A0A438H371</accession>
<dbReference type="InterPro" id="IPR043502">
    <property type="entry name" value="DNA/RNA_pol_sf"/>
</dbReference>
<evidence type="ECO:0000256" key="1">
    <source>
        <dbReference type="ARBA" id="ARBA00022750"/>
    </source>
</evidence>